<keyword evidence="1" id="KW-0812">Transmembrane</keyword>
<evidence type="ECO:0000313" key="2">
    <source>
        <dbReference type="EMBL" id="ABL78911.1"/>
    </source>
</evidence>
<evidence type="ECO:0000313" key="3">
    <source>
        <dbReference type="Proteomes" id="UP000000641"/>
    </source>
</evidence>
<keyword evidence="1" id="KW-0472">Membrane</keyword>
<dbReference type="OrthoDB" id="387510at2157"/>
<sequence>MSEKAGFYVDGMRLLKGYSEAMLASQLVNLVALLVFALLLPGFLPSVPELWAGKEALRLGAALARHLLLLLLVLILFIAGGVLWLFAVFARLIPAADRLAKWREALGGSSKMIKYGYWASLALAVLAVVALVAFALPAMPALAGRYPPVGPEAMLAVMTGFIVVLLLVVLAAIASFVARIGEILMLFELSSATGLDSFKTAAILEVVQILLSFLSAVPHALAVAGLLSVALFIAALVLIREGSAKALAQPPAA</sequence>
<keyword evidence="1" id="KW-1133">Transmembrane helix</keyword>
<dbReference type="RefSeq" id="WP_011753176.1">
    <property type="nucleotide sequence ID" value="NC_008698.1"/>
</dbReference>
<dbReference type="Proteomes" id="UP000000641">
    <property type="component" value="Chromosome"/>
</dbReference>
<evidence type="ECO:0000256" key="1">
    <source>
        <dbReference type="SAM" id="Phobius"/>
    </source>
</evidence>
<dbReference type="AlphaFoldDB" id="A1S0D1"/>
<feature type="transmembrane region" description="Helical" evidence="1">
    <location>
        <begin position="115"/>
        <end position="136"/>
    </location>
</feature>
<reference evidence="3" key="1">
    <citation type="journal article" date="2008" name="J. Bacteriol.">
        <title>Genome sequence of Thermofilum pendens reveals an exceptional loss of biosynthetic pathways without genome reduction.</title>
        <authorList>
            <person name="Anderson I."/>
            <person name="Rodriguez J."/>
            <person name="Susanti D."/>
            <person name="Porat I."/>
            <person name="Reich C."/>
            <person name="Ulrich L.E."/>
            <person name="Elkins J.G."/>
            <person name="Mavromatis K."/>
            <person name="Lykidis A."/>
            <person name="Kim E."/>
            <person name="Thompson L.S."/>
            <person name="Nolan M."/>
            <person name="Land M."/>
            <person name="Copeland A."/>
            <person name="Lapidus A."/>
            <person name="Lucas S."/>
            <person name="Detter C."/>
            <person name="Zhulin I.B."/>
            <person name="Olsen G.J."/>
            <person name="Whitman W."/>
            <person name="Mukhopadhyay B."/>
            <person name="Bristow J."/>
            <person name="Kyrpides N."/>
        </authorList>
    </citation>
    <scope>NUCLEOTIDE SEQUENCE [LARGE SCALE GENOMIC DNA]</scope>
    <source>
        <strain evidence="3">DSM 2475 / Hrk 5</strain>
    </source>
</reference>
<dbReference type="EMBL" id="CP000505">
    <property type="protein sequence ID" value="ABL78911.1"/>
    <property type="molecule type" value="Genomic_DNA"/>
</dbReference>
<feature type="transmembrane region" description="Helical" evidence="1">
    <location>
        <begin position="21"/>
        <end position="44"/>
    </location>
</feature>
<organism evidence="2 3">
    <name type="scientific">Thermofilum pendens (strain DSM 2475 / Hrk 5)</name>
    <dbReference type="NCBI Taxonomy" id="368408"/>
    <lineage>
        <taxon>Archaea</taxon>
        <taxon>Thermoproteota</taxon>
        <taxon>Thermoprotei</taxon>
        <taxon>Thermofilales</taxon>
        <taxon>Thermofilaceae</taxon>
        <taxon>Thermofilum</taxon>
    </lineage>
</organism>
<dbReference type="KEGG" id="tpe:Tpen_1514"/>
<feature type="transmembrane region" description="Helical" evidence="1">
    <location>
        <begin position="220"/>
        <end position="239"/>
    </location>
</feature>
<name>A1S0D1_THEPD</name>
<gene>
    <name evidence="2" type="ordered locus">Tpen_1514</name>
</gene>
<dbReference type="EnsemblBacteria" id="ABL78911">
    <property type="protein sequence ID" value="ABL78911"/>
    <property type="gene ID" value="Tpen_1514"/>
</dbReference>
<keyword evidence="3" id="KW-1185">Reference proteome</keyword>
<feature type="transmembrane region" description="Helical" evidence="1">
    <location>
        <begin position="156"/>
        <end position="177"/>
    </location>
</feature>
<feature type="transmembrane region" description="Helical" evidence="1">
    <location>
        <begin position="64"/>
        <end position="94"/>
    </location>
</feature>
<dbReference type="GeneID" id="4601110"/>
<dbReference type="HOGENOM" id="CLU_091236_0_0_2"/>
<evidence type="ECO:0008006" key="4">
    <source>
        <dbReference type="Google" id="ProtNLM"/>
    </source>
</evidence>
<proteinExistence type="predicted"/>
<protein>
    <recommendedName>
        <fullName evidence="4">DUF4013 domain-containing protein</fullName>
    </recommendedName>
</protein>
<accession>A1S0D1</accession>